<gene>
    <name evidence="2" type="ORF">ILEXP_LOCUS23923</name>
</gene>
<evidence type="ECO:0000313" key="3">
    <source>
        <dbReference type="Proteomes" id="UP001642360"/>
    </source>
</evidence>
<reference evidence="2 3" key="1">
    <citation type="submission" date="2024-02" db="EMBL/GenBank/DDBJ databases">
        <authorList>
            <person name="Vignale AGUSTIN F."/>
            <person name="Sosa J E."/>
            <person name="Modenutti C."/>
        </authorList>
    </citation>
    <scope>NUCLEOTIDE SEQUENCE [LARGE SCALE GENOMIC DNA]</scope>
</reference>
<feature type="region of interest" description="Disordered" evidence="1">
    <location>
        <begin position="21"/>
        <end position="76"/>
    </location>
</feature>
<sequence>LPPTEPDWPNSAKPILILVLDNDPTDVPPSPQSNIPKIPKSPTSEDKDSPYAISRRRKHISKKKRVNESAPSDHVE</sequence>
<name>A0ABC8SEB8_9AQUA</name>
<accession>A0ABC8SEB8</accession>
<dbReference type="EMBL" id="CAUOFW020002713">
    <property type="protein sequence ID" value="CAK9155512.1"/>
    <property type="molecule type" value="Genomic_DNA"/>
</dbReference>
<proteinExistence type="predicted"/>
<dbReference type="AlphaFoldDB" id="A0ABC8SEB8"/>
<feature type="non-terminal residue" evidence="2">
    <location>
        <position position="1"/>
    </location>
</feature>
<organism evidence="2 3">
    <name type="scientific">Ilex paraguariensis</name>
    <name type="common">yerba mate</name>
    <dbReference type="NCBI Taxonomy" id="185542"/>
    <lineage>
        <taxon>Eukaryota</taxon>
        <taxon>Viridiplantae</taxon>
        <taxon>Streptophyta</taxon>
        <taxon>Embryophyta</taxon>
        <taxon>Tracheophyta</taxon>
        <taxon>Spermatophyta</taxon>
        <taxon>Magnoliopsida</taxon>
        <taxon>eudicotyledons</taxon>
        <taxon>Gunneridae</taxon>
        <taxon>Pentapetalae</taxon>
        <taxon>asterids</taxon>
        <taxon>campanulids</taxon>
        <taxon>Aquifoliales</taxon>
        <taxon>Aquifoliaceae</taxon>
        <taxon>Ilex</taxon>
    </lineage>
</organism>
<comment type="caution">
    <text evidence="2">The sequence shown here is derived from an EMBL/GenBank/DDBJ whole genome shotgun (WGS) entry which is preliminary data.</text>
</comment>
<protein>
    <submittedName>
        <fullName evidence="2">Uncharacterized protein</fullName>
    </submittedName>
</protein>
<keyword evidence="3" id="KW-1185">Reference proteome</keyword>
<evidence type="ECO:0000313" key="2">
    <source>
        <dbReference type="EMBL" id="CAK9155512.1"/>
    </source>
</evidence>
<feature type="compositionally biased region" description="Basic residues" evidence="1">
    <location>
        <begin position="54"/>
        <end position="65"/>
    </location>
</feature>
<dbReference type="Proteomes" id="UP001642360">
    <property type="component" value="Unassembled WGS sequence"/>
</dbReference>
<evidence type="ECO:0000256" key="1">
    <source>
        <dbReference type="SAM" id="MobiDB-lite"/>
    </source>
</evidence>